<keyword evidence="2" id="KW-1185">Reference proteome</keyword>
<dbReference type="Proteomes" id="UP000266841">
    <property type="component" value="Unassembled WGS sequence"/>
</dbReference>
<feature type="non-terminal residue" evidence="1">
    <location>
        <position position="1"/>
    </location>
</feature>
<reference evidence="1 2" key="1">
    <citation type="journal article" date="2012" name="Genome Biol.">
        <title>Genome and low-iron response of an oceanic diatom adapted to chronic iron limitation.</title>
        <authorList>
            <person name="Lommer M."/>
            <person name="Specht M."/>
            <person name="Roy A.S."/>
            <person name="Kraemer L."/>
            <person name="Andreson R."/>
            <person name="Gutowska M.A."/>
            <person name="Wolf J."/>
            <person name="Bergner S.V."/>
            <person name="Schilhabel M.B."/>
            <person name="Klostermeier U.C."/>
            <person name="Beiko R.G."/>
            <person name="Rosenstiel P."/>
            <person name="Hippler M."/>
            <person name="Laroche J."/>
        </authorList>
    </citation>
    <scope>NUCLEOTIDE SEQUENCE [LARGE SCALE GENOMIC DNA]</scope>
    <source>
        <strain evidence="1 2">CCMP1005</strain>
    </source>
</reference>
<proteinExistence type="predicted"/>
<comment type="caution">
    <text evidence="1">The sequence shown here is derived from an EMBL/GenBank/DDBJ whole genome shotgun (WGS) entry which is preliminary data.</text>
</comment>
<organism evidence="1 2">
    <name type="scientific">Thalassiosira oceanica</name>
    <name type="common">Marine diatom</name>
    <dbReference type="NCBI Taxonomy" id="159749"/>
    <lineage>
        <taxon>Eukaryota</taxon>
        <taxon>Sar</taxon>
        <taxon>Stramenopiles</taxon>
        <taxon>Ochrophyta</taxon>
        <taxon>Bacillariophyta</taxon>
        <taxon>Coscinodiscophyceae</taxon>
        <taxon>Thalassiosirophycidae</taxon>
        <taxon>Thalassiosirales</taxon>
        <taxon>Thalassiosiraceae</taxon>
        <taxon>Thalassiosira</taxon>
    </lineage>
</organism>
<evidence type="ECO:0000313" key="2">
    <source>
        <dbReference type="Proteomes" id="UP000266841"/>
    </source>
</evidence>
<dbReference type="AlphaFoldDB" id="K0RMI4"/>
<dbReference type="EMBL" id="AGNL01035960">
    <property type="protein sequence ID" value="EJK54340.1"/>
    <property type="molecule type" value="Genomic_DNA"/>
</dbReference>
<sequence>RGHAYRRDERLLAVVGQLGAHTPVEGGVVEGSKLNGHAMGANDERGRRPARLELAVLADLIVVVDEDETRLVHEYFDVPSQNVSGLNVFVPNHPSIGYDTFFSFFSLWGRGDGFFEFPMALATGAGFRSCFRLRAAAADDAWACATRGGGGWRGGRGGGWRDGGWIGRDRPFGLGGVCPRSRCGDARKLLDTAGNPGGRPPTPVVFLLFLPRRRDDGDDCEPLVAGIPARPPDPLEVGEECCVTRAQAGMPIATGGEASLPAPLSPSSAMPSPFGLGLGLIKTKASPALPGEQLCRSQRTILRYESSEVLRACPPKEQKL</sequence>
<gene>
    <name evidence="1" type="ORF">THAOC_26041</name>
</gene>
<name>K0RMI4_THAOC</name>
<protein>
    <submittedName>
        <fullName evidence="1">Uncharacterized protein</fullName>
    </submittedName>
</protein>
<evidence type="ECO:0000313" key="1">
    <source>
        <dbReference type="EMBL" id="EJK54340.1"/>
    </source>
</evidence>
<accession>K0RMI4</accession>